<dbReference type="AlphaFoldDB" id="T0RTQ9"/>
<sequence>MTHTTKASLSLSPVPHSTKRMKAAPKCRNEYQRKMQRIYRRNEADERRSLRHSAAMLEAYVTLQKALQMVSWQDTAVALAEETHAAHEEHAALLHQVAHQRALCDAMASFVHSTSPLPDEPQARHLSLEWITQRMYMNTRSVVQGQDDVFARLEMHVPVDLDTVAAAYGRQFLPEPLLEVTDPLQDRITTSGCSATRETLLDDATMRLKEESTDADPLPLPASSSHRHWDFGLGAHAFVTRAFADRNQTTLVVASTPHEHIRGWIVATALDASTTVVQEVWVVRHDVVRSPQAFVQARHAFAQSF</sequence>
<name>T0RTQ9_SAPDV</name>
<feature type="compositionally biased region" description="Polar residues" evidence="1">
    <location>
        <begin position="1"/>
        <end position="11"/>
    </location>
</feature>
<keyword evidence="3" id="KW-1185">Reference proteome</keyword>
<dbReference type="Proteomes" id="UP000030762">
    <property type="component" value="Unassembled WGS sequence"/>
</dbReference>
<organism evidence="2 3">
    <name type="scientific">Saprolegnia diclina (strain VS20)</name>
    <dbReference type="NCBI Taxonomy" id="1156394"/>
    <lineage>
        <taxon>Eukaryota</taxon>
        <taxon>Sar</taxon>
        <taxon>Stramenopiles</taxon>
        <taxon>Oomycota</taxon>
        <taxon>Saprolegniomycetes</taxon>
        <taxon>Saprolegniales</taxon>
        <taxon>Saprolegniaceae</taxon>
        <taxon>Saprolegnia</taxon>
    </lineage>
</organism>
<accession>T0RTQ9</accession>
<gene>
    <name evidence="2" type="ORF">SDRG_08825</name>
</gene>
<evidence type="ECO:0000313" key="2">
    <source>
        <dbReference type="EMBL" id="EQC33722.1"/>
    </source>
</evidence>
<dbReference type="InParanoid" id="T0RTQ9"/>
<dbReference type="RefSeq" id="XP_008612945.1">
    <property type="nucleotide sequence ID" value="XM_008614723.1"/>
</dbReference>
<reference evidence="2 3" key="1">
    <citation type="submission" date="2012-04" db="EMBL/GenBank/DDBJ databases">
        <title>The Genome Sequence of Saprolegnia declina VS20.</title>
        <authorList>
            <consortium name="The Broad Institute Genome Sequencing Platform"/>
            <person name="Russ C."/>
            <person name="Nusbaum C."/>
            <person name="Tyler B."/>
            <person name="van West P."/>
            <person name="Dieguez-Uribeondo J."/>
            <person name="de Bruijn I."/>
            <person name="Tripathy S."/>
            <person name="Jiang R."/>
            <person name="Young S.K."/>
            <person name="Zeng Q."/>
            <person name="Gargeya S."/>
            <person name="Fitzgerald M."/>
            <person name="Haas B."/>
            <person name="Abouelleil A."/>
            <person name="Alvarado L."/>
            <person name="Arachchi H.M."/>
            <person name="Berlin A."/>
            <person name="Chapman S.B."/>
            <person name="Goldberg J."/>
            <person name="Griggs A."/>
            <person name="Gujja S."/>
            <person name="Hansen M."/>
            <person name="Howarth C."/>
            <person name="Imamovic A."/>
            <person name="Larimer J."/>
            <person name="McCowen C."/>
            <person name="Montmayeur A."/>
            <person name="Murphy C."/>
            <person name="Neiman D."/>
            <person name="Pearson M."/>
            <person name="Priest M."/>
            <person name="Roberts A."/>
            <person name="Saif S."/>
            <person name="Shea T."/>
            <person name="Sisk P."/>
            <person name="Sykes S."/>
            <person name="Wortman J."/>
            <person name="Nusbaum C."/>
            <person name="Birren B."/>
        </authorList>
    </citation>
    <scope>NUCLEOTIDE SEQUENCE [LARGE SCALE GENOMIC DNA]</scope>
    <source>
        <strain evidence="2 3">VS20</strain>
    </source>
</reference>
<feature type="region of interest" description="Disordered" evidence="1">
    <location>
        <begin position="1"/>
        <end position="27"/>
    </location>
</feature>
<dbReference type="GeneID" id="19949552"/>
<dbReference type="VEuPathDB" id="FungiDB:SDRG_08825"/>
<dbReference type="EMBL" id="JH767158">
    <property type="protein sequence ID" value="EQC33722.1"/>
    <property type="molecule type" value="Genomic_DNA"/>
</dbReference>
<dbReference type="OrthoDB" id="74321at2759"/>
<proteinExistence type="predicted"/>
<evidence type="ECO:0000313" key="3">
    <source>
        <dbReference type="Proteomes" id="UP000030762"/>
    </source>
</evidence>
<protein>
    <submittedName>
        <fullName evidence="2">Uncharacterized protein</fullName>
    </submittedName>
</protein>
<evidence type="ECO:0000256" key="1">
    <source>
        <dbReference type="SAM" id="MobiDB-lite"/>
    </source>
</evidence>